<proteinExistence type="predicted"/>
<feature type="chain" id="PRO_5038588404" evidence="1">
    <location>
        <begin position="22"/>
        <end position="220"/>
    </location>
</feature>
<dbReference type="RefSeq" id="WP_039630873.1">
    <property type="nucleotide sequence ID" value="NZ_AYSO01000013.1"/>
</dbReference>
<reference evidence="2 3" key="1">
    <citation type="journal article" date="2015" name="Infect. Genet. Evol.">
        <title>Genomic sequences of six botulinum neurotoxin-producing strains representing three clostridial species illustrate the mobility and diversity of botulinum neurotoxin genes.</title>
        <authorList>
            <person name="Smith T.J."/>
            <person name="Hill K.K."/>
            <person name="Xie G."/>
            <person name="Foley B.T."/>
            <person name="Williamson C.H."/>
            <person name="Foster J.T."/>
            <person name="Johnson S.L."/>
            <person name="Chertkov O."/>
            <person name="Teshima H."/>
            <person name="Gibbons H.S."/>
            <person name="Johnsky L.A."/>
            <person name="Karavis M.A."/>
            <person name="Smith L.A."/>
        </authorList>
    </citation>
    <scope>NUCLEOTIDE SEQUENCE [LARGE SCALE GENOMIC DNA]</scope>
    <source>
        <strain evidence="2 3">CDC 2741</strain>
    </source>
</reference>
<dbReference type="EMBL" id="AYSO01000013">
    <property type="protein sequence ID" value="KIE47882.1"/>
    <property type="molecule type" value="Genomic_DNA"/>
</dbReference>
<keyword evidence="1" id="KW-0732">Signal</keyword>
<organism evidence="2 3">
    <name type="scientific">Clostridium argentinense CDC 2741</name>
    <dbReference type="NCBI Taxonomy" id="1418104"/>
    <lineage>
        <taxon>Bacteria</taxon>
        <taxon>Bacillati</taxon>
        <taxon>Bacillota</taxon>
        <taxon>Clostridia</taxon>
        <taxon>Eubacteriales</taxon>
        <taxon>Clostridiaceae</taxon>
        <taxon>Clostridium</taxon>
    </lineage>
</organism>
<feature type="signal peptide" evidence="1">
    <location>
        <begin position="1"/>
        <end position="21"/>
    </location>
</feature>
<name>A0A0C1R2X7_9CLOT</name>
<accession>A0A0C1R2X7</accession>
<sequence length="220" mass="23779">MLKFKKMACLSALALTVSVFANTYTAFAETNTQDSQIINATIDPNIDNDNTDGIMYGPVTPDDPCNLTSTRIPLSYYSYTYCTVAAGSYKAWRNEVDKLDSLKRRLDSEMGKLNSLKDGRSNDRISAAYNGTKFLISSISGYMSGLALTDLAGIAESALNLASDLSSLSSASSQIKNQAKVVEGIARSVSSAANDVKRLQSNFEYHRDKNGCIRHAPGGN</sequence>
<evidence type="ECO:0000313" key="3">
    <source>
        <dbReference type="Proteomes" id="UP000031366"/>
    </source>
</evidence>
<dbReference type="Proteomes" id="UP000031366">
    <property type="component" value="Unassembled WGS sequence"/>
</dbReference>
<protein>
    <submittedName>
        <fullName evidence="2">Uncharacterized protein</fullName>
    </submittedName>
</protein>
<dbReference type="AlphaFoldDB" id="A0A0C1R2X7"/>
<comment type="caution">
    <text evidence="2">The sequence shown here is derived from an EMBL/GenBank/DDBJ whole genome shotgun (WGS) entry which is preliminary data.</text>
</comment>
<keyword evidence="3" id="KW-1185">Reference proteome</keyword>
<evidence type="ECO:0000313" key="2">
    <source>
        <dbReference type="EMBL" id="KIE47882.1"/>
    </source>
</evidence>
<gene>
    <name evidence="2" type="ORF">U732_3649</name>
</gene>
<evidence type="ECO:0000256" key="1">
    <source>
        <dbReference type="SAM" id="SignalP"/>
    </source>
</evidence>